<keyword evidence="2" id="KW-0479">Metal-binding</keyword>
<evidence type="ECO:0000313" key="4">
    <source>
        <dbReference type="EMBL" id="OWK00213.1"/>
    </source>
</evidence>
<dbReference type="GO" id="GO:0005886">
    <property type="term" value="C:plasma membrane"/>
    <property type="evidence" value="ECO:0007669"/>
    <property type="project" value="TreeGrafter"/>
</dbReference>
<proteinExistence type="predicted"/>
<dbReference type="PANTHER" id="PTHR11905:SF136">
    <property type="entry name" value="DISINTEGRIN AND METALLOPROTEINASE DOMAIN-CONTAINING PROTEIN 9"/>
    <property type="match status" value="1"/>
</dbReference>
<feature type="disulfide bond" evidence="2">
    <location>
        <begin position="265"/>
        <end position="270"/>
    </location>
</feature>
<keyword evidence="1 2" id="KW-1015">Disulfide bond</keyword>
<dbReference type="CDD" id="cd04269">
    <property type="entry name" value="ZnMc_adamalysin_II_like"/>
    <property type="match status" value="1"/>
</dbReference>
<dbReference type="GO" id="GO:0006509">
    <property type="term" value="P:membrane protein ectodomain proteolysis"/>
    <property type="evidence" value="ECO:0007669"/>
    <property type="project" value="TreeGrafter"/>
</dbReference>
<dbReference type="GO" id="GO:0046872">
    <property type="term" value="F:metal ion binding"/>
    <property type="evidence" value="ECO:0007669"/>
    <property type="project" value="UniProtKB-KW"/>
</dbReference>
<dbReference type="GO" id="GO:0033631">
    <property type="term" value="P:cell-cell adhesion mediated by integrin"/>
    <property type="evidence" value="ECO:0007669"/>
    <property type="project" value="TreeGrafter"/>
</dbReference>
<feature type="binding site" evidence="2">
    <location>
        <position position="247"/>
    </location>
    <ligand>
        <name>Zn(2+)</name>
        <dbReference type="ChEBI" id="CHEBI:29105"/>
        <note>catalytic</note>
    </ligand>
</feature>
<dbReference type="GO" id="GO:0005615">
    <property type="term" value="C:extracellular space"/>
    <property type="evidence" value="ECO:0007669"/>
    <property type="project" value="TreeGrafter"/>
</dbReference>
<evidence type="ECO:0000256" key="1">
    <source>
        <dbReference type="ARBA" id="ARBA00023157"/>
    </source>
</evidence>
<feature type="binding site" evidence="2">
    <location>
        <position position="251"/>
    </location>
    <ligand>
        <name>Zn(2+)</name>
        <dbReference type="ChEBI" id="CHEBI:29105"/>
        <note>catalytic</note>
    </ligand>
</feature>
<dbReference type="SMART" id="SM00050">
    <property type="entry name" value="DISIN"/>
    <property type="match status" value="1"/>
</dbReference>
<evidence type="ECO:0000313" key="5">
    <source>
        <dbReference type="Proteomes" id="UP000242450"/>
    </source>
</evidence>
<dbReference type="Gene3D" id="4.10.70.10">
    <property type="entry name" value="Disintegrin domain"/>
    <property type="match status" value="1"/>
</dbReference>
<comment type="caution">
    <text evidence="4">The sequence shown here is derived from an EMBL/GenBank/DDBJ whole genome shotgun (WGS) entry which is preliminary data.</text>
</comment>
<feature type="non-terminal residue" evidence="4">
    <location>
        <position position="1"/>
    </location>
</feature>
<dbReference type="InterPro" id="IPR001762">
    <property type="entry name" value="Disintegrin_dom"/>
</dbReference>
<dbReference type="InterPro" id="IPR024079">
    <property type="entry name" value="MetalloPept_cat_dom_sf"/>
</dbReference>
<dbReference type="SUPFAM" id="SSF55486">
    <property type="entry name" value="Metalloproteases ('zincins'), catalytic domain"/>
    <property type="match status" value="1"/>
</dbReference>
<reference evidence="4 5" key="1">
    <citation type="journal article" date="2018" name="Mol. Genet. Genomics">
        <title>The red deer Cervus elaphus genome CerEla1.0: sequencing, annotating, genes, and chromosomes.</title>
        <authorList>
            <person name="Bana N.A."/>
            <person name="Nyiri A."/>
            <person name="Nagy J."/>
            <person name="Frank K."/>
            <person name="Nagy T."/>
            <person name="Steger V."/>
            <person name="Schiller M."/>
            <person name="Lakatos P."/>
            <person name="Sugar L."/>
            <person name="Horn P."/>
            <person name="Barta E."/>
            <person name="Orosz L."/>
        </authorList>
    </citation>
    <scope>NUCLEOTIDE SEQUENCE [LARGE SCALE GENOMIC DNA]</scope>
    <source>
        <strain evidence="4">Hungarian</strain>
    </source>
</reference>
<dbReference type="Gene3D" id="3.40.390.10">
    <property type="entry name" value="Collagenase (Catalytic Domain)"/>
    <property type="match status" value="1"/>
</dbReference>
<comment type="caution">
    <text evidence="2">Lacks conserved residue(s) required for the propagation of feature annotation.</text>
</comment>
<gene>
    <name evidence="4" type="ORF">Celaphus_00019354</name>
</gene>
<keyword evidence="5" id="KW-1185">Reference proteome</keyword>
<keyword evidence="2" id="KW-0862">Zinc</keyword>
<organism evidence="4 5">
    <name type="scientific">Cervus elaphus hippelaphus</name>
    <name type="common">European red deer</name>
    <dbReference type="NCBI Taxonomy" id="46360"/>
    <lineage>
        <taxon>Eukaryota</taxon>
        <taxon>Metazoa</taxon>
        <taxon>Chordata</taxon>
        <taxon>Craniata</taxon>
        <taxon>Vertebrata</taxon>
        <taxon>Euteleostomi</taxon>
        <taxon>Mammalia</taxon>
        <taxon>Eutheria</taxon>
        <taxon>Laurasiatheria</taxon>
        <taxon>Artiodactyla</taxon>
        <taxon>Ruminantia</taxon>
        <taxon>Pecora</taxon>
        <taxon>Cervidae</taxon>
        <taxon>Cervinae</taxon>
        <taxon>Cervus</taxon>
    </lineage>
</organism>
<dbReference type="InterPro" id="IPR002870">
    <property type="entry name" value="Peptidase_M12B_N"/>
</dbReference>
<dbReference type="OrthoDB" id="5951731at2759"/>
<dbReference type="AlphaFoldDB" id="A0A212C2J7"/>
<sequence length="399" mass="44816">DLLPKDFVVYTYNKEGALISDYPNIQNHCHYRGYVEGTYDSSIALSDCFGLRGLLHIENVSYGIEPLQNSSHFEHIFYRMDDVHQEPLKCGVSNKVMEEEITKDEEEEPPSITQLLRRRRDILPQTRYVELFIVVEKEKYDKMGKNQTAVREEMISLANYLDSIWTNENLISMAGGAGDVLSNFVQWREKFLVTRRRHDSAQLILKRGFGGTAGMAFVGTVCSRSHAGGINVFGQIPVEKFASIVAHELGHNLGMSHDDGRDCHCAVKSCIMNSGASGSKNFSSCSADDFEKLTLNKGGNCLLNIPKRDEAYSAPSCGNRNVNRTLAVKERPVNLNHLLNFRPGGTLCRGKTNECDVPEYCNGSSQFCQPDVFIQNGYPCQNNKAYCYNGMCQYYDAQC</sequence>
<feature type="binding site" evidence="2">
    <location>
        <position position="257"/>
    </location>
    <ligand>
        <name>Zn(2+)</name>
        <dbReference type="ChEBI" id="CHEBI:29105"/>
        <note>catalytic</note>
    </ligand>
</feature>
<feature type="active site" evidence="2">
    <location>
        <position position="248"/>
    </location>
</feature>
<name>A0A212C2J7_CEREH</name>
<dbReference type="GO" id="GO:0004222">
    <property type="term" value="F:metalloendopeptidase activity"/>
    <property type="evidence" value="ECO:0007669"/>
    <property type="project" value="InterPro"/>
</dbReference>
<dbReference type="PROSITE" id="PS50215">
    <property type="entry name" value="ADAM_MEPRO"/>
    <property type="match status" value="1"/>
</dbReference>
<dbReference type="SUPFAM" id="SSF57552">
    <property type="entry name" value="Blood coagulation inhibitor (disintegrin)"/>
    <property type="match status" value="1"/>
</dbReference>
<evidence type="ECO:0000259" key="3">
    <source>
        <dbReference type="PROSITE" id="PS50215"/>
    </source>
</evidence>
<feature type="domain" description="Peptidase M12B" evidence="3">
    <location>
        <begin position="127"/>
        <end position="306"/>
    </location>
</feature>
<dbReference type="Pfam" id="PF01562">
    <property type="entry name" value="Pep_M12B_propep"/>
    <property type="match status" value="1"/>
</dbReference>
<dbReference type="FunFam" id="3.40.390.10:FF:000002">
    <property type="entry name" value="Disintegrin and metalloproteinase domain-containing protein 22"/>
    <property type="match status" value="1"/>
</dbReference>
<dbReference type="EMBL" id="MKHE01000032">
    <property type="protein sequence ID" value="OWK00213.1"/>
    <property type="molecule type" value="Genomic_DNA"/>
</dbReference>
<dbReference type="InterPro" id="IPR034027">
    <property type="entry name" value="Reprolysin_adamalysin"/>
</dbReference>
<dbReference type="Proteomes" id="UP000242450">
    <property type="component" value="Chromosome 32"/>
</dbReference>
<accession>A0A212C2J7</accession>
<feature type="non-terminal residue" evidence="4">
    <location>
        <position position="399"/>
    </location>
</feature>
<evidence type="ECO:0000256" key="2">
    <source>
        <dbReference type="PROSITE-ProRule" id="PRU00276"/>
    </source>
</evidence>
<protein>
    <submittedName>
        <fullName evidence="4">ADAM9</fullName>
    </submittedName>
</protein>
<dbReference type="Pfam" id="PF01421">
    <property type="entry name" value="Reprolysin"/>
    <property type="match status" value="1"/>
</dbReference>
<dbReference type="InterPro" id="IPR001590">
    <property type="entry name" value="Peptidase_M12B"/>
</dbReference>
<dbReference type="GO" id="GO:0007179">
    <property type="term" value="P:transforming growth factor beta receptor signaling pathway"/>
    <property type="evidence" value="ECO:0007669"/>
    <property type="project" value="TreeGrafter"/>
</dbReference>
<dbReference type="InterPro" id="IPR036436">
    <property type="entry name" value="Disintegrin_dom_sf"/>
</dbReference>
<dbReference type="GO" id="GO:0005178">
    <property type="term" value="F:integrin binding"/>
    <property type="evidence" value="ECO:0007669"/>
    <property type="project" value="TreeGrafter"/>
</dbReference>
<dbReference type="PANTHER" id="PTHR11905">
    <property type="entry name" value="ADAM A DISINTEGRIN AND METALLOPROTEASE DOMAIN"/>
    <property type="match status" value="1"/>
</dbReference>